<evidence type="ECO:0000313" key="1">
    <source>
        <dbReference type="EMBL" id="PWN18636.1"/>
    </source>
</evidence>
<dbReference type="SUPFAM" id="SSF52833">
    <property type="entry name" value="Thioredoxin-like"/>
    <property type="match status" value="1"/>
</dbReference>
<keyword evidence="2" id="KW-1185">Reference proteome</keyword>
<dbReference type="PANTHER" id="PTHR42336">
    <property type="entry name" value="THIOREDOXIN DOMAIN-CONTAINING PROTEIN-RELATED"/>
    <property type="match status" value="1"/>
</dbReference>
<dbReference type="Proteomes" id="UP000245942">
    <property type="component" value="Unassembled WGS sequence"/>
</dbReference>
<dbReference type="OrthoDB" id="40334at2759"/>
<dbReference type="Gene3D" id="3.40.30.10">
    <property type="entry name" value="Glutaredoxin"/>
    <property type="match status" value="1"/>
</dbReference>
<organism evidence="1 2">
    <name type="scientific">Pseudomicrostroma glucosiphilum</name>
    <dbReference type="NCBI Taxonomy" id="1684307"/>
    <lineage>
        <taxon>Eukaryota</taxon>
        <taxon>Fungi</taxon>
        <taxon>Dikarya</taxon>
        <taxon>Basidiomycota</taxon>
        <taxon>Ustilaginomycotina</taxon>
        <taxon>Exobasidiomycetes</taxon>
        <taxon>Microstromatales</taxon>
        <taxon>Microstromatales incertae sedis</taxon>
        <taxon>Pseudomicrostroma</taxon>
    </lineage>
</organism>
<dbReference type="InterPro" id="IPR036249">
    <property type="entry name" value="Thioredoxin-like_sf"/>
</dbReference>
<evidence type="ECO:0000313" key="2">
    <source>
        <dbReference type="Proteomes" id="UP000245942"/>
    </source>
</evidence>
<dbReference type="PANTHER" id="PTHR42336:SF1">
    <property type="entry name" value="ALKYL HYDROPEROXIDE REDUCTASE SUBUNIT C_ THIOL SPECIFIC ANTIOXIDANT DOMAIN-CONTAINING PROTEIN"/>
    <property type="match status" value="1"/>
</dbReference>
<sequence length="195" mass="21070">MTAYLPIDIQSLLPRTSPKTAELPQVGGKAPALPASASTSYNQGAGTLVAFVRHCGCPFAEKEVRLLSQVAKEKPEVQIVVVQHSSEEETKEWWGRIDGPKLLPKAKLVADPERDVYANFGIGVLPWSGLFSRSMINSLMERKKEGIVNTTTGGGSWRWQNSGGLAVDTKGTVTWVKVAQDAGDVCDYVEAAKSL</sequence>
<protein>
    <submittedName>
        <fullName evidence="1">Uncharacterized protein</fullName>
    </submittedName>
</protein>
<dbReference type="GeneID" id="37016260"/>
<name>A0A316TZN3_9BASI</name>
<dbReference type="AlphaFoldDB" id="A0A316TZN3"/>
<gene>
    <name evidence="1" type="ORF">BCV69DRAFT_301117</name>
</gene>
<dbReference type="RefSeq" id="XP_025345796.1">
    <property type="nucleotide sequence ID" value="XM_025494526.1"/>
</dbReference>
<dbReference type="EMBL" id="KZ819335">
    <property type="protein sequence ID" value="PWN18636.1"/>
    <property type="molecule type" value="Genomic_DNA"/>
</dbReference>
<proteinExistence type="predicted"/>
<reference evidence="1 2" key="1">
    <citation type="journal article" date="2018" name="Mol. Biol. Evol.">
        <title>Broad Genomic Sampling Reveals a Smut Pathogenic Ancestry of the Fungal Clade Ustilaginomycotina.</title>
        <authorList>
            <person name="Kijpornyongpan T."/>
            <person name="Mondo S.J."/>
            <person name="Barry K."/>
            <person name="Sandor L."/>
            <person name="Lee J."/>
            <person name="Lipzen A."/>
            <person name="Pangilinan J."/>
            <person name="LaButti K."/>
            <person name="Hainaut M."/>
            <person name="Henrissat B."/>
            <person name="Grigoriev I.V."/>
            <person name="Spatafora J.W."/>
            <person name="Aime M.C."/>
        </authorList>
    </citation>
    <scope>NUCLEOTIDE SEQUENCE [LARGE SCALE GENOMIC DNA]</scope>
    <source>
        <strain evidence="1 2">MCA 4718</strain>
    </source>
</reference>
<accession>A0A316TZN3</accession>